<name>A0A508WPQ3_9HYPH</name>
<accession>A0A508WPQ3</accession>
<dbReference type="SUPFAM" id="SSF51735">
    <property type="entry name" value="NAD(P)-binding Rossmann-fold domains"/>
    <property type="match status" value="1"/>
</dbReference>
<dbReference type="Proteomes" id="UP000507954">
    <property type="component" value="Unassembled WGS sequence"/>
</dbReference>
<proteinExistence type="predicted"/>
<dbReference type="EMBL" id="CABFNB010000007">
    <property type="protein sequence ID" value="VTZ59282.1"/>
    <property type="molecule type" value="Genomic_DNA"/>
</dbReference>
<protein>
    <submittedName>
        <fullName evidence="1">2,3-butanediol dehydrogenase, S-alcohol forming, (S)-acetoin-specific</fullName>
    </submittedName>
</protein>
<organism evidence="1">
    <name type="scientific">Sinorhizobium medicae</name>
    <dbReference type="NCBI Taxonomy" id="110321"/>
    <lineage>
        <taxon>Bacteria</taxon>
        <taxon>Pseudomonadati</taxon>
        <taxon>Pseudomonadota</taxon>
        <taxon>Alphaproteobacteria</taxon>
        <taxon>Hyphomicrobiales</taxon>
        <taxon>Rhizobiaceae</taxon>
        <taxon>Sinorhizobium/Ensifer group</taxon>
        <taxon>Sinorhizobium</taxon>
    </lineage>
</organism>
<gene>
    <name evidence="1" type="ORF">EMEDMD4_1040012</name>
</gene>
<dbReference type="Gene3D" id="3.40.50.720">
    <property type="entry name" value="NAD(P)-binding Rossmann-like Domain"/>
    <property type="match status" value="1"/>
</dbReference>
<dbReference type="AlphaFoldDB" id="A0A508WPQ3"/>
<reference evidence="1" key="1">
    <citation type="submission" date="2019-06" db="EMBL/GenBank/DDBJ databases">
        <authorList>
            <person name="Le Quere A."/>
            <person name="Colella S."/>
        </authorList>
    </citation>
    <scope>NUCLEOTIDE SEQUENCE</scope>
    <source>
        <strain evidence="1">EmedicaeMD41</strain>
    </source>
</reference>
<dbReference type="Pfam" id="PF13561">
    <property type="entry name" value="adh_short_C2"/>
    <property type="match status" value="1"/>
</dbReference>
<dbReference type="InterPro" id="IPR036291">
    <property type="entry name" value="NAD(P)-bd_dom_sf"/>
</dbReference>
<evidence type="ECO:0000313" key="1">
    <source>
        <dbReference type="EMBL" id="VTZ59282.1"/>
    </source>
</evidence>
<sequence length="57" mass="6110">MWHYNGEYGPGELRGEWVDGFPPDRAGTPAEVGSLVAFLASEHASYSTDPTINVDAA</sequence>
<dbReference type="InterPro" id="IPR002347">
    <property type="entry name" value="SDR_fam"/>
</dbReference>